<keyword evidence="3" id="KW-1185">Reference proteome</keyword>
<reference evidence="2" key="1">
    <citation type="journal article" date="2022" name="Int. J. Mol. Sci.">
        <title>Draft Genome of Tanacetum Coccineum: Genomic Comparison of Closely Related Tanacetum-Family Plants.</title>
        <authorList>
            <person name="Yamashiro T."/>
            <person name="Shiraishi A."/>
            <person name="Nakayama K."/>
            <person name="Satake H."/>
        </authorList>
    </citation>
    <scope>NUCLEOTIDE SEQUENCE</scope>
</reference>
<comment type="caution">
    <text evidence="2">The sequence shown here is derived from an EMBL/GenBank/DDBJ whole genome shotgun (WGS) entry which is preliminary data.</text>
</comment>
<evidence type="ECO:0000313" key="3">
    <source>
        <dbReference type="Proteomes" id="UP001151760"/>
    </source>
</evidence>
<accession>A0ABQ5F4A7</accession>
<dbReference type="Proteomes" id="UP001151760">
    <property type="component" value="Unassembled WGS sequence"/>
</dbReference>
<proteinExistence type="predicted"/>
<gene>
    <name evidence="2" type="ORF">Tco_0992691</name>
</gene>
<feature type="compositionally biased region" description="Basic residues" evidence="1">
    <location>
        <begin position="150"/>
        <end position="160"/>
    </location>
</feature>
<evidence type="ECO:0000313" key="2">
    <source>
        <dbReference type="EMBL" id="GJT57637.1"/>
    </source>
</evidence>
<dbReference type="EMBL" id="BQNB010016949">
    <property type="protein sequence ID" value="GJT57637.1"/>
    <property type="molecule type" value="Genomic_DNA"/>
</dbReference>
<name>A0ABQ5F4A7_9ASTR</name>
<protein>
    <submittedName>
        <fullName evidence="2">Uncharacterized protein</fullName>
    </submittedName>
</protein>
<feature type="region of interest" description="Disordered" evidence="1">
    <location>
        <begin position="150"/>
        <end position="170"/>
    </location>
</feature>
<reference evidence="2" key="2">
    <citation type="submission" date="2022-01" db="EMBL/GenBank/DDBJ databases">
        <authorList>
            <person name="Yamashiro T."/>
            <person name="Shiraishi A."/>
            <person name="Satake H."/>
            <person name="Nakayama K."/>
        </authorList>
    </citation>
    <scope>NUCLEOTIDE SEQUENCE</scope>
</reference>
<sequence length="170" mass="19071">MGLEYNNGNYVAHPSTNKVKSELVKIATHEALVQKTPMLKSSFPVAWRILMTFFIQVHGGNHSSTKHVNSSQQLIIYSLLTGTNIDIREIINNDLVTRLMAKSRKNQSNFSKNASEVTPIELTAFMIDVINHENSVSLLVVFEKTWKKKTQTVTKPKPKSHGLEISGARP</sequence>
<organism evidence="2 3">
    <name type="scientific">Tanacetum coccineum</name>
    <dbReference type="NCBI Taxonomy" id="301880"/>
    <lineage>
        <taxon>Eukaryota</taxon>
        <taxon>Viridiplantae</taxon>
        <taxon>Streptophyta</taxon>
        <taxon>Embryophyta</taxon>
        <taxon>Tracheophyta</taxon>
        <taxon>Spermatophyta</taxon>
        <taxon>Magnoliopsida</taxon>
        <taxon>eudicotyledons</taxon>
        <taxon>Gunneridae</taxon>
        <taxon>Pentapetalae</taxon>
        <taxon>asterids</taxon>
        <taxon>campanulids</taxon>
        <taxon>Asterales</taxon>
        <taxon>Asteraceae</taxon>
        <taxon>Asteroideae</taxon>
        <taxon>Anthemideae</taxon>
        <taxon>Anthemidinae</taxon>
        <taxon>Tanacetum</taxon>
    </lineage>
</organism>
<evidence type="ECO:0000256" key="1">
    <source>
        <dbReference type="SAM" id="MobiDB-lite"/>
    </source>
</evidence>